<dbReference type="OrthoDB" id="3508416at2759"/>
<dbReference type="HOGENOM" id="CLU_523833_0_0_1"/>
<reference evidence="2 3" key="1">
    <citation type="journal article" date="2014" name="Proc. Natl. Acad. Sci. U.S.A.">
        <title>Trajectory and genomic determinants of fungal-pathogen speciation and host adaptation.</title>
        <authorList>
            <person name="Hu X."/>
            <person name="Xiao G."/>
            <person name="Zheng P."/>
            <person name="Shang Y."/>
            <person name="Su Y."/>
            <person name="Zhang X."/>
            <person name="Liu X."/>
            <person name="Zhan S."/>
            <person name="St Leger R.J."/>
            <person name="Wang C."/>
        </authorList>
    </citation>
    <scope>NUCLEOTIDE SEQUENCE [LARGE SCALE GENOMIC DNA]</scope>
    <source>
        <strain evidence="2 3">ARSEF 1941</strain>
    </source>
</reference>
<accession>A0A0B2X0Q1</accession>
<dbReference type="InterPro" id="IPR012677">
    <property type="entry name" value="Nucleotide-bd_a/b_plait_sf"/>
</dbReference>
<evidence type="ECO:0000313" key="2">
    <source>
        <dbReference type="EMBL" id="KHN98655.1"/>
    </source>
</evidence>
<protein>
    <recommendedName>
        <fullName evidence="4">Nucleotide-binding, alpha-beta plait</fullName>
    </recommendedName>
</protein>
<dbReference type="GeneID" id="63738234"/>
<dbReference type="Gene3D" id="3.30.70.330">
    <property type="match status" value="1"/>
</dbReference>
<evidence type="ECO:0008006" key="4">
    <source>
        <dbReference type="Google" id="ProtNLM"/>
    </source>
</evidence>
<dbReference type="InterPro" id="IPR035979">
    <property type="entry name" value="RBD_domain_sf"/>
</dbReference>
<gene>
    <name evidence="2" type="ORF">MAM_03779</name>
</gene>
<comment type="caution">
    <text evidence="2">The sequence shown here is derived from an EMBL/GenBank/DDBJ whole genome shotgun (WGS) entry which is preliminary data.</text>
</comment>
<sequence length="570" mass="60732">MEPSTPAPSMVMPSGHESATDLMTLEPFTAPFSDASMEELELSKQLRLRRVNLPPTTCSNLVPSLIEQSTRAGRNVDTVLSAGAAHQAPAPIAGRRREGATASLPRDISVPSSRSSLAHGYAHAGFTRPPVRTAVVRSDDVASRIGFAGPHHSANALGYHGSYTSNGAAMFSRSAGYTNPDHSEFKGTGTTTNSAGLVGPGNLARWKGAEYVRNGCSFLSHSHPPAPSAGAPDHGPNVETRGLFGRIQSSNGYPASDALRDAINLKRSTPTNAERALTTKQSTRQLSLAATSAVTTGTQASGFVPMRAVTHPGVTGRDVTPTPLGSQAVINLKFSPNYRGMHTEANASADHLRPDQNCSLWITQLPPDVKVAELLGKIRDVGRVYATVLSPPDGIKHPKSAAKLVFFRPAGAQRLLASANSNPLVIRGHRAQIVLNRTKCGSQSTEKGESRVLIITGHKSFVNESSLTTYFERNFVFQIDKVRTLTEFEDRVVVEYRFGSYRCQSQMGLKALLEDRPRGLEMVEFGADPCEVGSDAASSTVAAARVRGIGLYMPALRGGDGSGRNGRMVG</sequence>
<dbReference type="SUPFAM" id="SSF54928">
    <property type="entry name" value="RNA-binding domain, RBD"/>
    <property type="match status" value="1"/>
</dbReference>
<organism evidence="2 3">
    <name type="scientific">Metarhizium album (strain ARSEF 1941)</name>
    <dbReference type="NCBI Taxonomy" id="1081103"/>
    <lineage>
        <taxon>Eukaryota</taxon>
        <taxon>Fungi</taxon>
        <taxon>Dikarya</taxon>
        <taxon>Ascomycota</taxon>
        <taxon>Pezizomycotina</taxon>
        <taxon>Sordariomycetes</taxon>
        <taxon>Hypocreomycetidae</taxon>
        <taxon>Hypocreales</taxon>
        <taxon>Clavicipitaceae</taxon>
        <taxon>Metarhizium</taxon>
    </lineage>
</organism>
<dbReference type="Proteomes" id="UP000030816">
    <property type="component" value="Unassembled WGS sequence"/>
</dbReference>
<dbReference type="AlphaFoldDB" id="A0A0B2X0Q1"/>
<dbReference type="RefSeq" id="XP_040679721.1">
    <property type="nucleotide sequence ID" value="XM_040822578.1"/>
</dbReference>
<dbReference type="GO" id="GO:0003676">
    <property type="term" value="F:nucleic acid binding"/>
    <property type="evidence" value="ECO:0007669"/>
    <property type="project" value="InterPro"/>
</dbReference>
<dbReference type="EMBL" id="AZHE01000007">
    <property type="protein sequence ID" value="KHN98655.1"/>
    <property type="molecule type" value="Genomic_DNA"/>
</dbReference>
<proteinExistence type="predicted"/>
<name>A0A0B2X0Q1_METAS</name>
<keyword evidence="3" id="KW-1185">Reference proteome</keyword>
<dbReference type="STRING" id="1081103.A0A0B2X0Q1"/>
<evidence type="ECO:0000313" key="3">
    <source>
        <dbReference type="Proteomes" id="UP000030816"/>
    </source>
</evidence>
<evidence type="ECO:0000256" key="1">
    <source>
        <dbReference type="SAM" id="MobiDB-lite"/>
    </source>
</evidence>
<feature type="region of interest" description="Disordered" evidence="1">
    <location>
        <begin position="85"/>
        <end position="113"/>
    </location>
</feature>